<dbReference type="RefSeq" id="WP_005365940.1">
    <property type="nucleotide sequence ID" value="NZ_CH902599.1"/>
</dbReference>
<protein>
    <submittedName>
        <fullName evidence="1">Uncharacterized protein</fullName>
    </submittedName>
</protein>
<dbReference type="EMBL" id="AAOJ01000001">
    <property type="protein sequence ID" value="EAS66387.1"/>
    <property type="molecule type" value="Genomic_DNA"/>
</dbReference>
<organism evidence="1 2">
    <name type="scientific">Photobacterium angustum (strain S14 / CCUG 15956)</name>
    <name type="common">Vibrio sp. (strain S14 / CCUG 15956)</name>
    <dbReference type="NCBI Taxonomy" id="314292"/>
    <lineage>
        <taxon>Bacteria</taxon>
        <taxon>Pseudomonadati</taxon>
        <taxon>Pseudomonadota</taxon>
        <taxon>Gammaproteobacteria</taxon>
        <taxon>Vibrionales</taxon>
        <taxon>Vibrionaceae</taxon>
        <taxon>Photobacterium</taxon>
    </lineage>
</organism>
<dbReference type="AlphaFoldDB" id="Q1ZUM3"/>
<accession>Q1ZUM3</accession>
<sequence length="54" mass="6123">MSLIAISRNKIKTIRDKIKICVKNGDVENVSLLLSELESELNIFESLYSSPKEI</sequence>
<name>Q1ZUM3_PHOAS</name>
<dbReference type="Proteomes" id="UP000001603">
    <property type="component" value="Unassembled WGS sequence"/>
</dbReference>
<dbReference type="GeneID" id="61231855"/>
<evidence type="ECO:0000313" key="2">
    <source>
        <dbReference type="Proteomes" id="UP000001603"/>
    </source>
</evidence>
<gene>
    <name evidence="1" type="ORF">VAS14_13759</name>
</gene>
<proteinExistence type="predicted"/>
<dbReference type="HOGENOM" id="CLU_213316_0_0_6"/>
<reference evidence="1 2" key="1">
    <citation type="journal article" date="2009" name="Proc. Natl. Acad. Sci. U.S.A.">
        <title>The genomic basis of trophic strategy in marine bacteria.</title>
        <authorList>
            <person name="Lauro F.M."/>
            <person name="McDougald D."/>
            <person name="Thomas T."/>
            <person name="Williams T.J."/>
            <person name="Egan S."/>
            <person name="Rice S."/>
            <person name="DeMaere M.Z."/>
            <person name="Ting L."/>
            <person name="Ertan H."/>
            <person name="Johnson J."/>
            <person name="Ferriera S."/>
            <person name="Lapidus A."/>
            <person name="Anderson I."/>
            <person name="Kyrpides N."/>
            <person name="Munk A.C."/>
            <person name="Detter C."/>
            <person name="Han C.S."/>
            <person name="Brown M.V."/>
            <person name="Robb F.T."/>
            <person name="Kjelleberg S."/>
            <person name="Cavicchioli R."/>
        </authorList>
    </citation>
    <scope>NUCLEOTIDE SEQUENCE [LARGE SCALE GENOMIC DNA]</scope>
    <source>
        <strain evidence="1 2">S14</strain>
    </source>
</reference>
<comment type="caution">
    <text evidence="1">The sequence shown here is derived from an EMBL/GenBank/DDBJ whole genome shotgun (WGS) entry which is preliminary data.</text>
</comment>
<evidence type="ECO:0000313" key="1">
    <source>
        <dbReference type="EMBL" id="EAS66387.1"/>
    </source>
</evidence>